<accession>A0ABQ6H9U9</accession>
<reference evidence="1 2" key="1">
    <citation type="submission" date="2023-03" db="EMBL/GenBank/DDBJ databases">
        <title>Thalassotalea loyana LMG 22536T draft genome sequence.</title>
        <authorList>
            <person name="Sawabe T."/>
        </authorList>
    </citation>
    <scope>NUCLEOTIDE SEQUENCE [LARGE SCALE GENOMIC DNA]</scope>
    <source>
        <strain evidence="1 2">LMG 22536</strain>
    </source>
</reference>
<evidence type="ECO:0000313" key="1">
    <source>
        <dbReference type="EMBL" id="GLX84050.1"/>
    </source>
</evidence>
<dbReference type="Proteomes" id="UP001157134">
    <property type="component" value="Unassembled WGS sequence"/>
</dbReference>
<sequence>MSGCGCEVELKDDQQKTVLYWLLAINATMFV</sequence>
<proteinExistence type="predicted"/>
<organism evidence="1 2">
    <name type="scientific">Thalassotalea loyana</name>
    <dbReference type="NCBI Taxonomy" id="280483"/>
    <lineage>
        <taxon>Bacteria</taxon>
        <taxon>Pseudomonadati</taxon>
        <taxon>Pseudomonadota</taxon>
        <taxon>Gammaproteobacteria</taxon>
        <taxon>Alteromonadales</taxon>
        <taxon>Colwelliaceae</taxon>
        <taxon>Thalassotalea</taxon>
    </lineage>
</organism>
<gene>
    <name evidence="1" type="ORF">tloyanaT_03020</name>
</gene>
<protein>
    <submittedName>
        <fullName evidence="1">Uncharacterized protein</fullName>
    </submittedName>
</protein>
<comment type="caution">
    <text evidence="1">The sequence shown here is derived from an EMBL/GenBank/DDBJ whole genome shotgun (WGS) entry which is preliminary data.</text>
</comment>
<dbReference type="EMBL" id="BSSV01000001">
    <property type="protein sequence ID" value="GLX84050.1"/>
    <property type="molecule type" value="Genomic_DNA"/>
</dbReference>
<keyword evidence="2" id="KW-1185">Reference proteome</keyword>
<name>A0ABQ6H9U9_9GAMM</name>
<evidence type="ECO:0000313" key="2">
    <source>
        <dbReference type="Proteomes" id="UP001157134"/>
    </source>
</evidence>